<dbReference type="NCBIfam" id="NF003843">
    <property type="entry name" value="PRK05422.1"/>
    <property type="match status" value="1"/>
</dbReference>
<evidence type="ECO:0000313" key="6">
    <source>
        <dbReference type="Proteomes" id="UP000229730"/>
    </source>
</evidence>
<dbReference type="GO" id="GO:0003723">
    <property type="term" value="F:RNA binding"/>
    <property type="evidence" value="ECO:0007669"/>
    <property type="project" value="UniProtKB-UniRule"/>
</dbReference>
<dbReference type="FunCoup" id="A0A2G4YND4">
    <property type="interactions" value="469"/>
</dbReference>
<comment type="subcellular location">
    <subcellularLocation>
        <location evidence="3">Cytoplasm</location>
    </subcellularLocation>
    <text evidence="3">The tmRNA-SmpB complex associates with stalled 70S ribosomes.</text>
</comment>
<dbReference type="GO" id="GO:0005829">
    <property type="term" value="C:cytosol"/>
    <property type="evidence" value="ECO:0007669"/>
    <property type="project" value="TreeGrafter"/>
</dbReference>
<dbReference type="EMBL" id="PDEM01000031">
    <property type="protein sequence ID" value="PHZ83817.1"/>
    <property type="molecule type" value="Genomic_DNA"/>
</dbReference>
<reference evidence="5 6" key="1">
    <citation type="submission" date="2017-10" db="EMBL/GenBank/DDBJ databases">
        <title>Frigbacter circumglobatus gen. nov. sp. nov., isolated from sediment cultured in situ.</title>
        <authorList>
            <person name="Zhao Z."/>
        </authorList>
    </citation>
    <scope>NUCLEOTIDE SEQUENCE [LARGE SCALE GENOMIC DNA]</scope>
    <source>
        <strain evidence="5 6">ZYL</strain>
    </source>
</reference>
<keyword evidence="1 3" id="KW-0963">Cytoplasm</keyword>
<name>A0A2G4YND4_9PROT</name>
<dbReference type="InParanoid" id="A0A2G4YND4"/>
<comment type="similarity">
    <text evidence="3">Belongs to the SmpB family.</text>
</comment>
<dbReference type="PANTHER" id="PTHR30308">
    <property type="entry name" value="TMRNA-BINDING COMPONENT OF TRANS-TRANSLATION TAGGING COMPLEX"/>
    <property type="match status" value="1"/>
</dbReference>
<accession>A0A2G4YND4</accession>
<dbReference type="AlphaFoldDB" id="A0A2G4YND4"/>
<comment type="function">
    <text evidence="3">Required for rescue of stalled ribosomes mediated by trans-translation. Binds to transfer-messenger RNA (tmRNA), required for stable association of tmRNA with ribosomes. tmRNA and SmpB together mimic tRNA shape, replacing the anticodon stem-loop with SmpB. tmRNA is encoded by the ssrA gene; the 2 termini fold to resemble tRNA(Ala) and it encodes a 'tag peptide', a short internal open reading frame. During trans-translation Ala-aminoacylated tmRNA acts like a tRNA, entering the A-site of stalled ribosomes, displacing the stalled mRNA. The ribosome then switches to translate the ORF on the tmRNA; the nascent peptide is terminated with the 'tag peptide' encoded by the tmRNA and targeted for degradation. The ribosome is freed to recommence translation, which seems to be the essential function of trans-translation.</text>
</comment>
<evidence type="ECO:0000256" key="3">
    <source>
        <dbReference type="HAMAP-Rule" id="MF_00023"/>
    </source>
</evidence>
<sequence length="164" mass="18835">MAKAKAKSKDKSKGGSRTIAQNRKARYNYHIEEDFEAGIVLTGTEVKSLRAGEANISESYAEAKMGELFLVNGYIKEYEMGNRFNHEARRPRKLLMHRREVNRIAAAIQRKGKTLVPLSLYFNDKNRVKVKIGLASGKKAHDKRATEKERDWNREKGRLLKDSR</sequence>
<protein>
    <recommendedName>
        <fullName evidence="3">SsrA-binding protein</fullName>
    </recommendedName>
    <alternativeName>
        <fullName evidence="3">Small protein B</fullName>
    </alternativeName>
</protein>
<dbReference type="PANTHER" id="PTHR30308:SF2">
    <property type="entry name" value="SSRA-BINDING PROTEIN"/>
    <property type="match status" value="1"/>
</dbReference>
<comment type="caution">
    <text evidence="5">The sequence shown here is derived from an EMBL/GenBank/DDBJ whole genome shotgun (WGS) entry which is preliminary data.</text>
</comment>
<feature type="compositionally biased region" description="Basic and acidic residues" evidence="4">
    <location>
        <begin position="143"/>
        <end position="164"/>
    </location>
</feature>
<gene>
    <name evidence="3" type="primary">smpB</name>
    <name evidence="5" type="ORF">CRD36_15810</name>
</gene>
<dbReference type="PROSITE" id="PS01317">
    <property type="entry name" value="SSRP"/>
    <property type="match status" value="1"/>
</dbReference>
<dbReference type="GO" id="GO:0070930">
    <property type="term" value="P:trans-translation-dependent protein tagging"/>
    <property type="evidence" value="ECO:0007669"/>
    <property type="project" value="TreeGrafter"/>
</dbReference>
<dbReference type="RefSeq" id="WP_099474914.1">
    <property type="nucleotide sequence ID" value="NZ_CAXBMK010000001.1"/>
</dbReference>
<dbReference type="Pfam" id="PF01668">
    <property type="entry name" value="SmpB"/>
    <property type="match status" value="1"/>
</dbReference>
<dbReference type="InterPro" id="IPR020081">
    <property type="entry name" value="SsrA-bd_prot_CS"/>
</dbReference>
<keyword evidence="6" id="KW-1185">Reference proteome</keyword>
<dbReference type="Proteomes" id="UP000229730">
    <property type="component" value="Unassembled WGS sequence"/>
</dbReference>
<dbReference type="GO" id="GO:0070929">
    <property type="term" value="P:trans-translation"/>
    <property type="evidence" value="ECO:0007669"/>
    <property type="project" value="UniProtKB-UniRule"/>
</dbReference>
<organism evidence="5 6">
    <name type="scientific">Paremcibacter congregatus</name>
    <dbReference type="NCBI Taxonomy" id="2043170"/>
    <lineage>
        <taxon>Bacteria</taxon>
        <taxon>Pseudomonadati</taxon>
        <taxon>Pseudomonadota</taxon>
        <taxon>Alphaproteobacteria</taxon>
        <taxon>Emcibacterales</taxon>
        <taxon>Emcibacteraceae</taxon>
        <taxon>Paremcibacter</taxon>
    </lineage>
</organism>
<feature type="region of interest" description="Disordered" evidence="4">
    <location>
        <begin position="135"/>
        <end position="164"/>
    </location>
</feature>
<dbReference type="HAMAP" id="MF_00023">
    <property type="entry name" value="SmpB"/>
    <property type="match status" value="1"/>
</dbReference>
<keyword evidence="2 3" id="KW-0694">RNA-binding</keyword>
<evidence type="ECO:0000256" key="1">
    <source>
        <dbReference type="ARBA" id="ARBA00022490"/>
    </source>
</evidence>
<dbReference type="CDD" id="cd09294">
    <property type="entry name" value="SmpB"/>
    <property type="match status" value="1"/>
</dbReference>
<proteinExistence type="inferred from homology"/>
<evidence type="ECO:0000256" key="2">
    <source>
        <dbReference type="ARBA" id="ARBA00022884"/>
    </source>
</evidence>
<evidence type="ECO:0000313" key="5">
    <source>
        <dbReference type="EMBL" id="PHZ83817.1"/>
    </source>
</evidence>
<dbReference type="NCBIfam" id="TIGR00086">
    <property type="entry name" value="smpB"/>
    <property type="match status" value="1"/>
</dbReference>
<dbReference type="InterPro" id="IPR000037">
    <property type="entry name" value="SsrA-bd_prot"/>
</dbReference>
<feature type="region of interest" description="Disordered" evidence="4">
    <location>
        <begin position="1"/>
        <end position="21"/>
    </location>
</feature>
<dbReference type="Gene3D" id="2.40.280.10">
    <property type="match status" value="1"/>
</dbReference>
<evidence type="ECO:0000256" key="4">
    <source>
        <dbReference type="SAM" id="MobiDB-lite"/>
    </source>
</evidence>
<dbReference type="InterPro" id="IPR023620">
    <property type="entry name" value="SmpB"/>
</dbReference>
<dbReference type="OrthoDB" id="9805462at2"/>
<dbReference type="SUPFAM" id="SSF74982">
    <property type="entry name" value="Small protein B (SmpB)"/>
    <property type="match status" value="1"/>
</dbReference>